<evidence type="ECO:0000256" key="1">
    <source>
        <dbReference type="SAM" id="SignalP"/>
    </source>
</evidence>
<dbReference type="Proteomes" id="UP001482231">
    <property type="component" value="Unassembled WGS sequence"/>
</dbReference>
<name>A0ABV0EDG0_9BURK</name>
<sequence>MFLPDPFQKQRMLLAVLLACFSALGHALTFDEALRLAQTQASQLKAREENVAAARSNVLPAGDLPDPKLALGVDNLPVNGADAYSVTRDFMTMRRVGVMQEFPNAVKRAARVAVAQAKLAVAEAQTRSTRLAVLRETAVAWVARATVEQALAYIDALRRWIGAAADEALEGQPPDWPIARDVLAQRLHQHPELTEFDSKESLADAEIGEMQAEKKSDWSLELAYQQRGPQFSDMARCSSASICRFSPVRARTRRLPPSAPRVRPLQPNARPRCANTPPCWSPTWPNTSGWQTRSGASARCCYPWHGKRSSWPWRPGAAARAA</sequence>
<evidence type="ECO:0000313" key="2">
    <source>
        <dbReference type="EMBL" id="MEO1765778.1"/>
    </source>
</evidence>
<evidence type="ECO:0000313" key="3">
    <source>
        <dbReference type="Proteomes" id="UP001482231"/>
    </source>
</evidence>
<feature type="signal peptide" evidence="1">
    <location>
        <begin position="1"/>
        <end position="27"/>
    </location>
</feature>
<reference evidence="2 3" key="1">
    <citation type="submission" date="2024-02" db="EMBL/GenBank/DDBJ databases">
        <title>New thermophilic sulfur-oxidizing bacteria from a hot springs of the Uzon caldera (Kamchatka, Russia).</title>
        <authorList>
            <person name="Dukat A.M."/>
            <person name="Elcheninov A.G."/>
            <person name="Frolov E.N."/>
        </authorList>
    </citation>
    <scope>NUCLEOTIDE SEQUENCE [LARGE SCALE GENOMIC DNA]</scope>
    <source>
        <strain evidence="2 3">AK1</strain>
    </source>
</reference>
<dbReference type="EMBL" id="JBAJEX010000001">
    <property type="protein sequence ID" value="MEO1765778.1"/>
    <property type="molecule type" value="Genomic_DNA"/>
</dbReference>
<comment type="caution">
    <text evidence="2">The sequence shown here is derived from an EMBL/GenBank/DDBJ whole genome shotgun (WGS) entry which is preliminary data.</text>
</comment>
<protein>
    <submittedName>
        <fullName evidence="2">TolC family protein</fullName>
    </submittedName>
</protein>
<gene>
    <name evidence="2" type="ORF">V6E02_00890</name>
</gene>
<accession>A0ABV0EDG0</accession>
<keyword evidence="1" id="KW-0732">Signal</keyword>
<dbReference type="SUPFAM" id="SSF56954">
    <property type="entry name" value="Outer membrane efflux proteins (OEP)"/>
    <property type="match status" value="1"/>
</dbReference>
<proteinExistence type="predicted"/>
<organism evidence="2 3">
    <name type="scientific">Thiobacter aerophilum</name>
    <dbReference type="NCBI Taxonomy" id="3121275"/>
    <lineage>
        <taxon>Bacteria</taxon>
        <taxon>Pseudomonadati</taxon>
        <taxon>Pseudomonadota</taxon>
        <taxon>Betaproteobacteria</taxon>
        <taxon>Burkholderiales</taxon>
        <taxon>Thiobacteraceae</taxon>
        <taxon>Thiobacter</taxon>
    </lineage>
</organism>
<feature type="chain" id="PRO_5046435315" evidence="1">
    <location>
        <begin position="28"/>
        <end position="322"/>
    </location>
</feature>
<keyword evidence="3" id="KW-1185">Reference proteome</keyword>
<dbReference type="Gene3D" id="1.20.1600.10">
    <property type="entry name" value="Outer membrane efflux proteins (OEP)"/>
    <property type="match status" value="1"/>
</dbReference>